<dbReference type="PANTHER" id="PTHR34216:SF11">
    <property type="entry name" value="CHITOOLIGOSACCHARIDE DEACETYLASE"/>
    <property type="match status" value="1"/>
</dbReference>
<dbReference type="InterPro" id="IPR011330">
    <property type="entry name" value="Glyco_hydro/deAcase_b/a-brl"/>
</dbReference>
<dbReference type="InterPro" id="IPR002509">
    <property type="entry name" value="NODB_dom"/>
</dbReference>
<dbReference type="SUPFAM" id="SSF88713">
    <property type="entry name" value="Glycoside hydrolase/deacetylase"/>
    <property type="match status" value="1"/>
</dbReference>
<dbReference type="GO" id="GO:0016787">
    <property type="term" value="F:hydrolase activity"/>
    <property type="evidence" value="ECO:0007669"/>
    <property type="project" value="UniProtKB-KW"/>
</dbReference>
<evidence type="ECO:0000256" key="5">
    <source>
        <dbReference type="ARBA" id="ARBA00032976"/>
    </source>
</evidence>
<comment type="similarity">
    <text evidence="2">Belongs to the polysaccharide deacetylase family.</text>
</comment>
<dbReference type="InterPro" id="IPR051398">
    <property type="entry name" value="Polysacch_Deacetylase"/>
</dbReference>
<evidence type="ECO:0000259" key="6">
    <source>
        <dbReference type="PROSITE" id="PS51677"/>
    </source>
</evidence>
<keyword evidence="7" id="KW-0378">Hydrolase</keyword>
<comment type="caution">
    <text evidence="7">The sequence shown here is derived from an EMBL/GenBank/DDBJ whole genome shotgun (WGS) entry which is preliminary data.</text>
</comment>
<sequence>MDSRDPGGAFARAGARVGRFTERALARRLSRRPAPLPADFPPTISFTFDDFPESAYANALPALDRAGALATWYVSCGLLGNSSPVGPIVSPERVRALHAAGHEIGDHTYNHLDARAVPAEAYDGDLAANHAALGRLVPGLRPASFAYPYGQVTLGAKRAAAARTITCRGTESGIARGTLDLALLPAVALYDLSMTRERIEALIGDVARAGGWLIVYTHDVAPGPSPWGCSPDLFEATLAASLAAGLRIATVGAVAAEIMPGEGP</sequence>
<dbReference type="Proteomes" id="UP001596292">
    <property type="component" value="Unassembled WGS sequence"/>
</dbReference>
<dbReference type="PANTHER" id="PTHR34216">
    <property type="match status" value="1"/>
</dbReference>
<dbReference type="CDD" id="cd10967">
    <property type="entry name" value="CE4_GLA_like_6s"/>
    <property type="match status" value="1"/>
</dbReference>
<evidence type="ECO:0000256" key="2">
    <source>
        <dbReference type="ARBA" id="ARBA00010973"/>
    </source>
</evidence>
<dbReference type="Pfam" id="PF01522">
    <property type="entry name" value="Polysacc_deac_1"/>
    <property type="match status" value="1"/>
</dbReference>
<keyword evidence="4" id="KW-0732">Signal</keyword>
<organism evidence="7 8">
    <name type="scientific">Methylobacterium komagatae</name>
    <dbReference type="NCBI Taxonomy" id="374425"/>
    <lineage>
        <taxon>Bacteria</taxon>
        <taxon>Pseudomonadati</taxon>
        <taxon>Pseudomonadota</taxon>
        <taxon>Alphaproteobacteria</taxon>
        <taxon>Hyphomicrobiales</taxon>
        <taxon>Methylobacteriaceae</taxon>
        <taxon>Methylobacterium</taxon>
    </lineage>
</organism>
<evidence type="ECO:0000313" key="8">
    <source>
        <dbReference type="Proteomes" id="UP001596292"/>
    </source>
</evidence>
<gene>
    <name evidence="7" type="ORF">ACFQE0_15415</name>
</gene>
<dbReference type="PROSITE" id="PS51677">
    <property type="entry name" value="NODB"/>
    <property type="match status" value="1"/>
</dbReference>
<dbReference type="Gene3D" id="3.20.20.370">
    <property type="entry name" value="Glycoside hydrolase/deacetylase"/>
    <property type="match status" value="1"/>
</dbReference>
<evidence type="ECO:0000313" key="7">
    <source>
        <dbReference type="EMBL" id="MFC6790881.1"/>
    </source>
</evidence>
<evidence type="ECO:0000256" key="1">
    <source>
        <dbReference type="ARBA" id="ARBA00003236"/>
    </source>
</evidence>
<protein>
    <recommendedName>
        <fullName evidence="3">Chitooligosaccharide deacetylase</fullName>
    </recommendedName>
    <alternativeName>
        <fullName evidence="5">Nodulation protein B</fullName>
    </alternativeName>
</protein>
<dbReference type="RefSeq" id="WP_378971164.1">
    <property type="nucleotide sequence ID" value="NZ_JBHSWN010000001.1"/>
</dbReference>
<feature type="domain" description="NodB homology" evidence="6">
    <location>
        <begin position="42"/>
        <end position="264"/>
    </location>
</feature>
<evidence type="ECO:0000256" key="3">
    <source>
        <dbReference type="ARBA" id="ARBA00020071"/>
    </source>
</evidence>
<accession>A0ABW2BLB4</accession>
<comment type="function">
    <text evidence="1">Is involved in generating a small heat-stable compound (Nod), an acylated oligomer of N-acetylglucosamine, that stimulates mitosis in various plant protoplasts.</text>
</comment>
<proteinExistence type="inferred from homology"/>
<name>A0ABW2BLB4_9HYPH</name>
<reference evidence="8" key="1">
    <citation type="journal article" date="2019" name="Int. J. Syst. Evol. Microbiol.">
        <title>The Global Catalogue of Microorganisms (GCM) 10K type strain sequencing project: providing services to taxonomists for standard genome sequencing and annotation.</title>
        <authorList>
            <consortium name="The Broad Institute Genomics Platform"/>
            <consortium name="The Broad Institute Genome Sequencing Center for Infectious Disease"/>
            <person name="Wu L."/>
            <person name="Ma J."/>
        </authorList>
    </citation>
    <scope>NUCLEOTIDE SEQUENCE [LARGE SCALE GENOMIC DNA]</scope>
    <source>
        <strain evidence="8">CCUG 48316</strain>
    </source>
</reference>
<evidence type="ECO:0000256" key="4">
    <source>
        <dbReference type="ARBA" id="ARBA00022729"/>
    </source>
</evidence>
<dbReference type="EMBL" id="JBHSWN010000001">
    <property type="protein sequence ID" value="MFC6790881.1"/>
    <property type="molecule type" value="Genomic_DNA"/>
</dbReference>
<keyword evidence="8" id="KW-1185">Reference proteome</keyword>